<dbReference type="SUPFAM" id="SSF56059">
    <property type="entry name" value="Glutathione synthetase ATP-binding domain-like"/>
    <property type="match status" value="1"/>
</dbReference>
<protein>
    <recommendedName>
        <fullName evidence="2">ATP-grasp domain-containing protein</fullName>
    </recommendedName>
</protein>
<accession>A0A117M2E5</accession>
<keyword evidence="1" id="KW-0067">ATP-binding</keyword>
<comment type="caution">
    <text evidence="3">The sequence shown here is derived from an EMBL/GenBank/DDBJ whole genome shotgun (WGS) entry which is preliminary data.</text>
</comment>
<name>A0A117M2E5_9BACT</name>
<organism evidence="3 4">
    <name type="scientific">Mesotoga prima</name>
    <dbReference type="NCBI Taxonomy" id="1184387"/>
    <lineage>
        <taxon>Bacteria</taxon>
        <taxon>Thermotogati</taxon>
        <taxon>Thermotogota</taxon>
        <taxon>Thermotogae</taxon>
        <taxon>Kosmotogales</taxon>
        <taxon>Kosmotogaceae</taxon>
        <taxon>Mesotoga</taxon>
    </lineage>
</organism>
<dbReference type="AlphaFoldDB" id="A0A117M2E5"/>
<sequence length="402" mass="45420">MRVLITGARMWYAINAIRLLARNGHDVFAADSSKFSGGLYSRYLKGKFVYPSVSDDSEGFINEILEKTDKMKIDVICPTFEEGFVISKYLHLFEGRVKVLVPSYDHIKLLHDKFTMTDYARSLGICVPRTALLGEFEPNGSSFPLIVKPRNQRSAEGIVRVSSSKEFEKISKALDGKRYLVQEWKPPQQICTTGFAYNGKMIGNVIYKNVREYPESGGIGTCRISIECDSVLRDVEKIVGNLNYSGFISTDFLYDKERDEYYLVDVNPRMSPGLLVAYCSGVDMVKAYMDLVTENRVEQIMSPEVGNGTYTTALEIGWFFSVLFKGKFGKMKAFFKNRKRLRDDSWDIRDPAPFFVMLMSMLYTAILGPLKGGQTKSFSLGATCDIESLCEEADSNEVRKAV</sequence>
<evidence type="ECO:0000256" key="1">
    <source>
        <dbReference type="PROSITE-ProRule" id="PRU00409"/>
    </source>
</evidence>
<dbReference type="Gene3D" id="3.40.50.20">
    <property type="match status" value="1"/>
</dbReference>
<dbReference type="PATRIC" id="fig|1184387.3.peg.1282"/>
<dbReference type="Gene3D" id="3.30.470.20">
    <property type="entry name" value="ATP-grasp fold, B domain"/>
    <property type="match status" value="1"/>
</dbReference>
<dbReference type="GO" id="GO:0005524">
    <property type="term" value="F:ATP binding"/>
    <property type="evidence" value="ECO:0007669"/>
    <property type="project" value="UniProtKB-UniRule"/>
</dbReference>
<dbReference type="PROSITE" id="PS50975">
    <property type="entry name" value="ATP_GRASP"/>
    <property type="match status" value="1"/>
</dbReference>
<evidence type="ECO:0000259" key="2">
    <source>
        <dbReference type="PROSITE" id="PS50975"/>
    </source>
</evidence>
<dbReference type="InterPro" id="IPR011761">
    <property type="entry name" value="ATP-grasp"/>
</dbReference>
<keyword evidence="1" id="KW-0547">Nucleotide-binding</keyword>
<proteinExistence type="predicted"/>
<evidence type="ECO:0000313" key="3">
    <source>
        <dbReference type="EMBL" id="KUK80592.1"/>
    </source>
</evidence>
<evidence type="ECO:0000313" key="4">
    <source>
        <dbReference type="Proteomes" id="UP000054092"/>
    </source>
</evidence>
<feature type="domain" description="ATP-grasp" evidence="2">
    <location>
        <begin position="117"/>
        <end position="293"/>
    </location>
</feature>
<dbReference type="GO" id="GO:0046872">
    <property type="term" value="F:metal ion binding"/>
    <property type="evidence" value="ECO:0007669"/>
    <property type="project" value="InterPro"/>
</dbReference>
<reference evidence="4" key="1">
    <citation type="journal article" date="2015" name="MBio">
        <title>Genome-Resolved Metagenomic Analysis Reveals Roles for Candidate Phyla and Other Microbial Community Members in Biogeochemical Transformations in Oil Reservoirs.</title>
        <authorList>
            <person name="Hu P."/>
            <person name="Tom L."/>
            <person name="Singh A."/>
            <person name="Thomas B.C."/>
            <person name="Baker B.J."/>
            <person name="Piceno Y.M."/>
            <person name="Andersen G.L."/>
            <person name="Banfield J.F."/>
        </authorList>
    </citation>
    <scope>NUCLEOTIDE SEQUENCE [LARGE SCALE GENOMIC DNA]</scope>
</reference>
<dbReference type="Proteomes" id="UP000054092">
    <property type="component" value="Unassembled WGS sequence"/>
</dbReference>
<gene>
    <name evidence="3" type="ORF">XD94_0885</name>
</gene>
<dbReference type="EMBL" id="LGGP01000134">
    <property type="protein sequence ID" value="KUK80592.1"/>
    <property type="molecule type" value="Genomic_DNA"/>
</dbReference>